<sequence>MLLYPSLCSTLLDLQRLFPPSTLIKSHSEGYIQKTSSSQELLSLEGFSSSFPLRQPGVTLFPCTKGKAASPNADVNPVTIRTG</sequence>
<accession>G3H6W5</accession>
<dbReference type="Proteomes" id="UP000001075">
    <property type="component" value="Unassembled WGS sequence"/>
</dbReference>
<evidence type="ECO:0000313" key="1">
    <source>
        <dbReference type="EMBL" id="EGW02518.1"/>
    </source>
</evidence>
<reference evidence="2" key="1">
    <citation type="journal article" date="2011" name="Nat. Biotechnol.">
        <title>The genomic sequence of the Chinese hamster ovary (CHO)-K1 cell line.</title>
        <authorList>
            <person name="Xu X."/>
            <person name="Nagarajan H."/>
            <person name="Lewis N.E."/>
            <person name="Pan S."/>
            <person name="Cai Z."/>
            <person name="Liu X."/>
            <person name="Chen W."/>
            <person name="Xie M."/>
            <person name="Wang W."/>
            <person name="Hammond S."/>
            <person name="Andersen M.R."/>
            <person name="Neff N."/>
            <person name="Passarelli B."/>
            <person name="Koh W."/>
            <person name="Fan H.C."/>
            <person name="Wang J."/>
            <person name="Gui Y."/>
            <person name="Lee K.H."/>
            <person name="Betenbaugh M.J."/>
            <person name="Quake S.R."/>
            <person name="Famili I."/>
            <person name="Palsson B.O."/>
            <person name="Wang J."/>
        </authorList>
    </citation>
    <scope>NUCLEOTIDE SEQUENCE [LARGE SCALE GENOMIC DNA]</scope>
    <source>
        <strain evidence="2">CHO K1 cell line</strain>
    </source>
</reference>
<dbReference type="InParanoid" id="G3H6W5"/>
<proteinExistence type="predicted"/>
<organism evidence="1 2">
    <name type="scientific">Cricetulus griseus</name>
    <name type="common">Chinese hamster</name>
    <name type="synonym">Cricetulus barabensis griseus</name>
    <dbReference type="NCBI Taxonomy" id="10029"/>
    <lineage>
        <taxon>Eukaryota</taxon>
        <taxon>Metazoa</taxon>
        <taxon>Chordata</taxon>
        <taxon>Craniata</taxon>
        <taxon>Vertebrata</taxon>
        <taxon>Euteleostomi</taxon>
        <taxon>Mammalia</taxon>
        <taxon>Eutheria</taxon>
        <taxon>Euarchontoglires</taxon>
        <taxon>Glires</taxon>
        <taxon>Rodentia</taxon>
        <taxon>Myomorpha</taxon>
        <taxon>Muroidea</taxon>
        <taxon>Cricetidae</taxon>
        <taxon>Cricetinae</taxon>
        <taxon>Cricetulus</taxon>
    </lineage>
</organism>
<dbReference type="AlphaFoldDB" id="G3H6W5"/>
<protein>
    <submittedName>
        <fullName evidence="1">Uncharacterized protein</fullName>
    </submittedName>
</protein>
<dbReference type="EMBL" id="JH000182">
    <property type="protein sequence ID" value="EGW02518.1"/>
    <property type="molecule type" value="Genomic_DNA"/>
</dbReference>
<name>G3H6W5_CRIGR</name>
<gene>
    <name evidence="1" type="ORF">I79_006085</name>
</gene>
<evidence type="ECO:0000313" key="2">
    <source>
        <dbReference type="Proteomes" id="UP000001075"/>
    </source>
</evidence>